<dbReference type="InterPro" id="IPR036942">
    <property type="entry name" value="Beta-barrel_TonB_sf"/>
</dbReference>
<evidence type="ECO:0000256" key="6">
    <source>
        <dbReference type="ARBA" id="ARBA00023237"/>
    </source>
</evidence>
<dbReference type="Gene3D" id="2.40.170.20">
    <property type="entry name" value="TonB-dependent receptor, beta-barrel domain"/>
    <property type="match status" value="1"/>
</dbReference>
<dbReference type="SUPFAM" id="SSF56935">
    <property type="entry name" value="Porins"/>
    <property type="match status" value="1"/>
</dbReference>
<evidence type="ECO:0000259" key="8">
    <source>
        <dbReference type="Pfam" id="PF07715"/>
    </source>
</evidence>
<evidence type="ECO:0000256" key="4">
    <source>
        <dbReference type="ARBA" id="ARBA00022692"/>
    </source>
</evidence>
<protein>
    <submittedName>
        <fullName evidence="9">SusC/RagA family TonB-linked outer membrane protein</fullName>
    </submittedName>
</protein>
<dbReference type="NCBIfam" id="TIGR04057">
    <property type="entry name" value="SusC_RagA_signa"/>
    <property type="match status" value="1"/>
</dbReference>
<comment type="subcellular location">
    <subcellularLocation>
        <location evidence="1 7">Cell outer membrane</location>
        <topology evidence="1 7">Multi-pass membrane protein</topology>
    </subcellularLocation>
</comment>
<dbReference type="SUPFAM" id="SSF49464">
    <property type="entry name" value="Carboxypeptidase regulatory domain-like"/>
    <property type="match status" value="1"/>
</dbReference>
<keyword evidence="6 7" id="KW-0998">Cell outer membrane</keyword>
<comment type="caution">
    <text evidence="9">The sequence shown here is derived from an EMBL/GenBank/DDBJ whole genome shotgun (WGS) entry which is preliminary data.</text>
</comment>
<keyword evidence="4 7" id="KW-0812">Transmembrane</keyword>
<evidence type="ECO:0000256" key="1">
    <source>
        <dbReference type="ARBA" id="ARBA00004571"/>
    </source>
</evidence>
<dbReference type="InterPro" id="IPR023996">
    <property type="entry name" value="TonB-dep_OMP_SusC/RagA"/>
</dbReference>
<dbReference type="NCBIfam" id="TIGR04056">
    <property type="entry name" value="OMP_RagA_SusC"/>
    <property type="match status" value="1"/>
</dbReference>
<dbReference type="Gene3D" id="2.170.130.10">
    <property type="entry name" value="TonB-dependent receptor, plug domain"/>
    <property type="match status" value="1"/>
</dbReference>
<dbReference type="GO" id="GO:0009279">
    <property type="term" value="C:cell outer membrane"/>
    <property type="evidence" value="ECO:0007669"/>
    <property type="project" value="UniProtKB-SubCell"/>
</dbReference>
<dbReference type="InterPro" id="IPR012910">
    <property type="entry name" value="Plug_dom"/>
</dbReference>
<dbReference type="InterPro" id="IPR039426">
    <property type="entry name" value="TonB-dep_rcpt-like"/>
</dbReference>
<dbReference type="Pfam" id="PF13715">
    <property type="entry name" value="CarbopepD_reg_2"/>
    <property type="match status" value="1"/>
</dbReference>
<proteinExistence type="inferred from homology"/>
<dbReference type="InterPro" id="IPR023997">
    <property type="entry name" value="TonB-dep_OMP_SusC/RagA_CS"/>
</dbReference>
<keyword evidence="10" id="KW-1185">Reference proteome</keyword>
<dbReference type="EMBL" id="VKLW01000014">
    <property type="protein sequence ID" value="TYK33631.1"/>
    <property type="molecule type" value="Genomic_DNA"/>
</dbReference>
<accession>A0A5D3EDM4</accession>
<evidence type="ECO:0000313" key="9">
    <source>
        <dbReference type="EMBL" id="TYK33631.1"/>
    </source>
</evidence>
<keyword evidence="3 7" id="KW-1134">Transmembrane beta strand</keyword>
<evidence type="ECO:0000256" key="7">
    <source>
        <dbReference type="PROSITE-ProRule" id="PRU01360"/>
    </source>
</evidence>
<dbReference type="Pfam" id="PF07715">
    <property type="entry name" value="Plug"/>
    <property type="match status" value="1"/>
</dbReference>
<evidence type="ECO:0000256" key="5">
    <source>
        <dbReference type="ARBA" id="ARBA00023136"/>
    </source>
</evidence>
<dbReference type="Gene3D" id="2.60.40.1120">
    <property type="entry name" value="Carboxypeptidase-like, regulatory domain"/>
    <property type="match status" value="1"/>
</dbReference>
<organism evidence="9 10">
    <name type="scientific">Bacteroides pyogenes</name>
    <dbReference type="NCBI Taxonomy" id="310300"/>
    <lineage>
        <taxon>Bacteria</taxon>
        <taxon>Pseudomonadati</taxon>
        <taxon>Bacteroidota</taxon>
        <taxon>Bacteroidia</taxon>
        <taxon>Bacteroidales</taxon>
        <taxon>Bacteroidaceae</taxon>
        <taxon>Bacteroides</taxon>
    </lineage>
</organism>
<dbReference type="RefSeq" id="WP_148730469.1">
    <property type="nucleotide sequence ID" value="NZ_VKLW01000014.1"/>
</dbReference>
<evidence type="ECO:0000256" key="2">
    <source>
        <dbReference type="ARBA" id="ARBA00022448"/>
    </source>
</evidence>
<dbReference type="InterPro" id="IPR037066">
    <property type="entry name" value="Plug_dom_sf"/>
</dbReference>
<reference evidence="9 10" key="1">
    <citation type="submission" date="2019-07" db="EMBL/GenBank/DDBJ databases">
        <title>Draft Genome Sequences of Bacteroides pyogenes Strains Isolated from the Uterus Holstein Dairy Cows with Metritis.</title>
        <authorList>
            <person name="Cunha F."/>
            <person name="Galvao K.N."/>
            <person name="Jeon S.J."/>
            <person name="Jeong K.C."/>
        </authorList>
    </citation>
    <scope>NUCLEOTIDE SEQUENCE [LARGE SCALE GENOMIC DNA]</scope>
    <source>
        <strain evidence="9 10">KG-31</strain>
    </source>
</reference>
<keyword evidence="5 7" id="KW-0472">Membrane</keyword>
<sequence>MNVSSVIKLVISILFTAIFSQVCPAQELMKIKGTVRSASGEPLPGATAMVAGTAKGVIADGDGRFTLKARKGQTLEVSFVGMKTRRVKITSTVMNITLQDNVQEIEGVVVTGYQNIKNRVFTGAAASVKLDDIKLDGVADVSRMLEGRVAGLSIQNVTGSFGSAPRINIRGGASIMGNVQPLWVIDGAVYEDLVSLTLDQLASGDAVTLISSAVAGLNASDIEDIQVLKDASATSIYGARALNGVIVITTRAGKRNTPNRFSYSYELSMRAIPSYTDFDLLNSQESMSIYQEMNRKGYFSVQNTLYGRRSGIYHQMYKALGTVDPSTGRYYLENTDEAKRAFMREREYANTNWFKELFTYNPIHTHTVTFSGGGENSTMYASIGFYDDRGWTLADNVKRITANIKNSFYWNEDKIKATISAQGNLRNQNSPGTISQRKNTVIGTFERDFDINPFAYALGTSRTLRPRNANGEPEYYRNNWAPFNILNEFDNNYLKTEVLDFKLQGELSYRINDNIEAKGLASVRHAVTKSSHFITEQSNVIQAFRANETPYVAQENIYLLKNKDNPLQLPQVALTHGGMFNKTETSLRSYLGRFALDYNKQMGEHDIRAFGFTEIRYADRSINPFQGYGIQYDRGNQVFTNPLIFDKLTNEGNTYFSLTERYERGVTLSASATYGYAGKYVFNGVFNYEGSNTAGKYSRSRWLPTWNIGAKWNMDQEKFMKKYSAVSKLALRASYGLTAKMNEQAINSTAVFKHLIINRTLLKDRENALRILHLENRDLTWEKMYELNLGLELGLFNNRISATFDVYQRNSFDLIDLIRTSGVGGQYYKYANFGDMRTRGVELALQTKNIVTDNFSWTTAFTVSGMKQKITRLLNTPNTFDMVAGTGRGNILGFPRGSLFSFNFQGLNNNGLPTFDFGLYPSNQGVNSEISGADFLDAQYSKSYLIYHGPIEPTYIGGVSNTFKYKNWELSCFVTMQAGNKIRLNPTFDPSFADLNVFSKEYYDRWLNPGDEWKTNIPVIPSQDLIRNIGKENIEKAYNTYNYSQNRVADGSFVRMKNISLGYRLPKNLLSQLKIRQMSVKANVTNPFLIYADKKLKGQDPEFYKSGGVSLPTPKQYTMTLHVEF</sequence>
<dbReference type="Proteomes" id="UP000324383">
    <property type="component" value="Unassembled WGS sequence"/>
</dbReference>
<dbReference type="InterPro" id="IPR008969">
    <property type="entry name" value="CarboxyPept-like_regulatory"/>
</dbReference>
<feature type="domain" description="TonB-dependent receptor plug" evidence="8">
    <location>
        <begin position="122"/>
        <end position="245"/>
    </location>
</feature>
<dbReference type="AlphaFoldDB" id="A0A5D3EDM4"/>
<name>A0A5D3EDM4_9BACE</name>
<evidence type="ECO:0000313" key="10">
    <source>
        <dbReference type="Proteomes" id="UP000324383"/>
    </source>
</evidence>
<comment type="similarity">
    <text evidence="7">Belongs to the TonB-dependent receptor family.</text>
</comment>
<dbReference type="PROSITE" id="PS52016">
    <property type="entry name" value="TONB_DEPENDENT_REC_3"/>
    <property type="match status" value="1"/>
</dbReference>
<keyword evidence="2 7" id="KW-0813">Transport</keyword>
<gene>
    <name evidence="9" type="ORF">FNJ60_07640</name>
</gene>
<evidence type="ECO:0000256" key="3">
    <source>
        <dbReference type="ARBA" id="ARBA00022452"/>
    </source>
</evidence>